<proteinExistence type="inferred from homology"/>
<gene>
    <name evidence="6" type="ORF">RSO01_15950</name>
</gene>
<feature type="domain" description="Transglycosylase SLT" evidence="5">
    <location>
        <begin position="64"/>
        <end position="164"/>
    </location>
</feature>
<dbReference type="AlphaFoldDB" id="A0A512N624"/>
<dbReference type="SUPFAM" id="SSF53955">
    <property type="entry name" value="Lysozyme-like"/>
    <property type="match status" value="1"/>
</dbReference>
<dbReference type="Pfam" id="PF01464">
    <property type="entry name" value="SLT"/>
    <property type="match status" value="1"/>
</dbReference>
<dbReference type="Gene3D" id="1.10.530.10">
    <property type="match status" value="1"/>
</dbReference>
<dbReference type="Proteomes" id="UP000321058">
    <property type="component" value="Unassembled WGS sequence"/>
</dbReference>
<name>A0A512N624_9HYPH</name>
<dbReference type="CDD" id="cd00254">
    <property type="entry name" value="LT-like"/>
    <property type="match status" value="1"/>
</dbReference>
<evidence type="ECO:0000259" key="5">
    <source>
        <dbReference type="Pfam" id="PF01464"/>
    </source>
</evidence>
<evidence type="ECO:0000313" key="6">
    <source>
        <dbReference type="EMBL" id="GEP54429.1"/>
    </source>
</evidence>
<keyword evidence="7" id="KW-1185">Reference proteome</keyword>
<dbReference type="OrthoDB" id="9801695at2"/>
<evidence type="ECO:0000256" key="4">
    <source>
        <dbReference type="SAM" id="SignalP"/>
    </source>
</evidence>
<protein>
    <submittedName>
        <fullName evidence="6">Transglycosylase</fullName>
    </submittedName>
</protein>
<reference evidence="6 7" key="1">
    <citation type="submission" date="2019-07" db="EMBL/GenBank/DDBJ databases">
        <title>Whole genome shotgun sequence of Reyranella soli NBRC 108950.</title>
        <authorList>
            <person name="Hosoyama A."/>
            <person name="Uohara A."/>
            <person name="Ohji S."/>
            <person name="Ichikawa N."/>
        </authorList>
    </citation>
    <scope>NUCLEOTIDE SEQUENCE [LARGE SCALE GENOMIC DNA]</scope>
    <source>
        <strain evidence="6 7">NBRC 108950</strain>
    </source>
</reference>
<comment type="similarity">
    <text evidence="2">Belongs to the virb1 family.</text>
</comment>
<comment type="similarity">
    <text evidence="1">Belongs to the transglycosylase Slt family.</text>
</comment>
<sequence length="311" mass="34089">MKRAMLRQGSMVRLTAACVTLAAALAYLMPARAEPQDKEGPAAKSETDAKDRRPSVDDICRTLAQAAADNELPEEFFTRLIWQESRFDPTAVSPAGARGIAQFMPQTAAMRGLINAFEPLEALRESASYLRELRTTFRGSLGLAAAAYNAGPAQVEAWLSGRRGLPFETQAYVRIITGHAAQEWASSTPPQLSFSNTPPTGERCVELAKLMLETPRRRRDLTADPAWGPWGVQLAGTWSEGRVLATYEQLRRKYGAVLGDRLPLVVEAYRRAPSRFIVRVSESSRASADLLCSKLRAAGGACVVLRNPRNQ</sequence>
<feature type="chain" id="PRO_5021818162" evidence="4">
    <location>
        <begin position="34"/>
        <end position="311"/>
    </location>
</feature>
<dbReference type="EMBL" id="BKAJ01000030">
    <property type="protein sequence ID" value="GEP54429.1"/>
    <property type="molecule type" value="Genomic_DNA"/>
</dbReference>
<accession>A0A512N624</accession>
<evidence type="ECO:0000313" key="7">
    <source>
        <dbReference type="Proteomes" id="UP000321058"/>
    </source>
</evidence>
<evidence type="ECO:0000256" key="1">
    <source>
        <dbReference type="ARBA" id="ARBA00007734"/>
    </source>
</evidence>
<comment type="caution">
    <text evidence="6">The sequence shown here is derived from an EMBL/GenBank/DDBJ whole genome shotgun (WGS) entry which is preliminary data.</text>
</comment>
<evidence type="ECO:0000256" key="2">
    <source>
        <dbReference type="ARBA" id="ARBA00009387"/>
    </source>
</evidence>
<keyword evidence="4" id="KW-0732">Signal</keyword>
<evidence type="ECO:0000256" key="3">
    <source>
        <dbReference type="SAM" id="MobiDB-lite"/>
    </source>
</evidence>
<dbReference type="InterPro" id="IPR023346">
    <property type="entry name" value="Lysozyme-like_dom_sf"/>
</dbReference>
<organism evidence="6 7">
    <name type="scientific">Reyranella soli</name>
    <dbReference type="NCBI Taxonomy" id="1230389"/>
    <lineage>
        <taxon>Bacteria</taxon>
        <taxon>Pseudomonadati</taxon>
        <taxon>Pseudomonadota</taxon>
        <taxon>Alphaproteobacteria</taxon>
        <taxon>Hyphomicrobiales</taxon>
        <taxon>Reyranellaceae</taxon>
        <taxon>Reyranella</taxon>
    </lineage>
</organism>
<feature type="signal peptide" evidence="4">
    <location>
        <begin position="1"/>
        <end position="33"/>
    </location>
</feature>
<dbReference type="RefSeq" id="WP_147147954.1">
    <property type="nucleotide sequence ID" value="NZ_BKAJ01000030.1"/>
</dbReference>
<feature type="region of interest" description="Disordered" evidence="3">
    <location>
        <begin position="34"/>
        <end position="56"/>
    </location>
</feature>
<dbReference type="PANTHER" id="PTHR37423:SF2">
    <property type="entry name" value="MEMBRANE-BOUND LYTIC MUREIN TRANSGLYCOSYLASE C"/>
    <property type="match status" value="1"/>
</dbReference>
<dbReference type="PANTHER" id="PTHR37423">
    <property type="entry name" value="SOLUBLE LYTIC MUREIN TRANSGLYCOSYLASE-RELATED"/>
    <property type="match status" value="1"/>
</dbReference>
<dbReference type="InterPro" id="IPR008258">
    <property type="entry name" value="Transglycosylase_SLT_dom_1"/>
</dbReference>